<dbReference type="InterPro" id="IPR016130">
    <property type="entry name" value="Tyr_Pase_AS"/>
</dbReference>
<evidence type="ECO:0000259" key="4">
    <source>
        <dbReference type="PROSITE" id="PS50056"/>
    </source>
</evidence>
<feature type="region of interest" description="Disordered" evidence="3">
    <location>
        <begin position="185"/>
        <end position="242"/>
    </location>
</feature>
<feature type="compositionally biased region" description="Basic and acidic residues" evidence="3">
    <location>
        <begin position="359"/>
        <end position="377"/>
    </location>
</feature>
<dbReference type="PANTHER" id="PTHR10367:SF9">
    <property type="entry name" value="DUAL-SPECIFICITY PHOSPHATASE 11 (RNA_RNP COMPLEX 1-INTERACTING)"/>
    <property type="match status" value="1"/>
</dbReference>
<organism evidence="5">
    <name type="scientific">Panstrongylus megistus</name>
    <dbReference type="NCBI Taxonomy" id="65343"/>
    <lineage>
        <taxon>Eukaryota</taxon>
        <taxon>Metazoa</taxon>
        <taxon>Ecdysozoa</taxon>
        <taxon>Arthropoda</taxon>
        <taxon>Hexapoda</taxon>
        <taxon>Insecta</taxon>
        <taxon>Pterygota</taxon>
        <taxon>Neoptera</taxon>
        <taxon>Paraneoptera</taxon>
        <taxon>Hemiptera</taxon>
        <taxon>Heteroptera</taxon>
        <taxon>Panheteroptera</taxon>
        <taxon>Cimicomorpha</taxon>
        <taxon>Reduviidae</taxon>
        <taxon>Triatominae</taxon>
        <taxon>Panstrongylus</taxon>
    </lineage>
</organism>
<feature type="compositionally biased region" description="Basic residues" evidence="3">
    <location>
        <begin position="687"/>
        <end position="709"/>
    </location>
</feature>
<feature type="compositionally biased region" description="Low complexity" evidence="3">
    <location>
        <begin position="570"/>
        <end position="580"/>
    </location>
</feature>
<feature type="compositionally biased region" description="Basic and acidic residues" evidence="3">
    <location>
        <begin position="890"/>
        <end position="916"/>
    </location>
</feature>
<dbReference type="InterPro" id="IPR029021">
    <property type="entry name" value="Prot-tyrosine_phosphatase-like"/>
</dbReference>
<feature type="compositionally biased region" description="Basic and acidic residues" evidence="3">
    <location>
        <begin position="469"/>
        <end position="479"/>
    </location>
</feature>
<keyword evidence="1" id="KW-0378">Hydrolase</keyword>
<keyword evidence="5" id="KW-0808">Transferase</keyword>
<dbReference type="PROSITE" id="PS00383">
    <property type="entry name" value="TYR_PHOSPHATASE_1"/>
    <property type="match status" value="1"/>
</dbReference>
<dbReference type="PANTHER" id="PTHR10367">
    <property type="entry name" value="MRNA-CAPPING ENZYME"/>
    <property type="match status" value="1"/>
</dbReference>
<feature type="domain" description="Tyrosine specific protein phosphatases" evidence="4">
    <location>
        <begin position="93"/>
        <end position="162"/>
    </location>
</feature>
<feature type="compositionally biased region" description="Basic and acidic residues" evidence="3">
    <location>
        <begin position="832"/>
        <end position="852"/>
    </location>
</feature>
<evidence type="ECO:0000313" key="5">
    <source>
        <dbReference type="EMBL" id="JAC88512.1"/>
    </source>
</evidence>
<dbReference type="InterPro" id="IPR000340">
    <property type="entry name" value="Dual-sp_phosphatase_cat-dom"/>
</dbReference>
<keyword evidence="2" id="KW-0904">Protein phosphatase</keyword>
<feature type="region of interest" description="Disordered" evidence="3">
    <location>
        <begin position="359"/>
        <end position="497"/>
    </location>
</feature>
<reference evidence="5" key="1">
    <citation type="journal article" date="2015" name="J. Med. Entomol.">
        <title>A Deep Insight Into the Sialotranscriptome of the Chagas Disease Vector, Panstrongylus megistus (Hemiptera: Heteroptera).</title>
        <authorList>
            <person name="Ribeiro J.M."/>
            <person name="Schwarz A."/>
            <person name="Francischetti I.M."/>
        </authorList>
    </citation>
    <scope>NUCLEOTIDE SEQUENCE</scope>
    <source>
        <tissue evidence="5">Salivary glands</tissue>
    </source>
</reference>
<feature type="compositionally biased region" description="Low complexity" evidence="3">
    <location>
        <begin position="748"/>
        <end position="761"/>
    </location>
</feature>
<feature type="compositionally biased region" description="Basic and acidic residues" evidence="3">
    <location>
        <begin position="654"/>
        <end position="667"/>
    </location>
</feature>
<feature type="compositionally biased region" description="Basic and acidic residues" evidence="3">
    <location>
        <begin position="611"/>
        <end position="623"/>
    </location>
</feature>
<evidence type="ECO:0000256" key="3">
    <source>
        <dbReference type="SAM" id="MobiDB-lite"/>
    </source>
</evidence>
<dbReference type="InterPro" id="IPR051029">
    <property type="entry name" value="mRNA_Capping_Enz/RNA_Phosphat"/>
</dbReference>
<feature type="compositionally biased region" description="Basic and acidic residues" evidence="3">
    <location>
        <begin position="318"/>
        <end position="328"/>
    </location>
</feature>
<keyword evidence="5" id="KW-0548">Nucleotidyltransferase</keyword>
<feature type="region of interest" description="Disordered" evidence="3">
    <location>
        <begin position="543"/>
        <end position="916"/>
    </location>
</feature>
<dbReference type="GO" id="GO:0016779">
    <property type="term" value="F:nucleotidyltransferase activity"/>
    <property type="evidence" value="ECO:0007669"/>
    <property type="project" value="UniProtKB-KW"/>
</dbReference>
<dbReference type="Gene3D" id="3.90.190.10">
    <property type="entry name" value="Protein tyrosine phosphatase superfamily"/>
    <property type="match status" value="1"/>
</dbReference>
<dbReference type="Pfam" id="PF00782">
    <property type="entry name" value="DSPc"/>
    <property type="match status" value="1"/>
</dbReference>
<feature type="compositionally biased region" description="Basic and acidic residues" evidence="3">
    <location>
        <begin position="543"/>
        <end position="569"/>
    </location>
</feature>
<dbReference type="EMBL" id="GBGD01000377">
    <property type="protein sequence ID" value="JAC88512.1"/>
    <property type="molecule type" value="mRNA"/>
</dbReference>
<accession>A0A069DXT1</accession>
<feature type="compositionally biased region" description="Basic and acidic residues" evidence="3">
    <location>
        <begin position="676"/>
        <end position="686"/>
    </location>
</feature>
<feature type="non-terminal residue" evidence="5">
    <location>
        <position position="1"/>
    </location>
</feature>
<dbReference type="PROSITE" id="PS50056">
    <property type="entry name" value="TYR_PHOSPHATASE_2"/>
    <property type="match status" value="1"/>
</dbReference>
<dbReference type="InterPro" id="IPR020422">
    <property type="entry name" value="TYR_PHOSPHATASE_DUAL_dom"/>
</dbReference>
<evidence type="ECO:0000256" key="1">
    <source>
        <dbReference type="ARBA" id="ARBA00022801"/>
    </source>
</evidence>
<evidence type="ECO:0000256" key="2">
    <source>
        <dbReference type="ARBA" id="ARBA00022912"/>
    </source>
</evidence>
<feature type="compositionally biased region" description="Basic and acidic residues" evidence="3">
    <location>
        <begin position="772"/>
        <end position="789"/>
    </location>
</feature>
<dbReference type="InterPro" id="IPR000387">
    <property type="entry name" value="Tyr_Pase_dom"/>
</dbReference>
<dbReference type="SMART" id="SM00195">
    <property type="entry name" value="DSPc"/>
    <property type="match status" value="1"/>
</dbReference>
<dbReference type="GO" id="GO:0004651">
    <property type="term" value="F:polynucleotide 5'-phosphatase activity"/>
    <property type="evidence" value="ECO:0007669"/>
    <property type="project" value="TreeGrafter"/>
</dbReference>
<dbReference type="AlphaFoldDB" id="A0A069DXT1"/>
<feature type="compositionally biased region" description="Basic and acidic residues" evidence="3">
    <location>
        <begin position="412"/>
        <end position="437"/>
    </location>
</feature>
<name>A0A069DXT1_9HEMI</name>
<sequence>NRWLPYAPVGRRIAGTRLLAFKVPLKSSYVRRLDDRDQFTVEALLDSVPELGMVIDLTQTDRYYNKQELLKRGVDYCKLPCPGQQIPPEDLVLRFFSAIDYYLDHHSQDNTVIGVHCTHGVNRTGYMLARYLIQRLGIPVREAVMCIASARNHEIERKPYIHELERHTNLVVKESSNKDIQFSRMRSGGLAGQPPTAGLASPPPPPTMAPPHSESWRASADKVKTHKSPSPSPRSRSPPQQDMLHLSRAKFNGQMMNESRSKEPREFAHKFTPGYDNFKEPMMGYREEMWDGKEVMRSRGRNSRSRERDFCGVPRSSQTEERGMSRDALREVYEDRYRHRASPPPQHFEDRPVIEEARRSYRGDRPDIPLEHMDKPRGYPSEDYMRPPARERPPSVENVPYDHPGRMSRYGGNDRFRNERRPFMEYDRPRPREEMRTPHSPHFSGRYSPSPPPYARGMESGTMPFMANRRMDDPSRQFEPDLPVGGRRMESDMPVGGRRMNETIAEVPPPPRMHLGEDSHMIRGRMDDVHMNRGRMNDEMAMIREPMDVDRPVNREMADHFRDRREYRRSSSPGRPRSGYLENYEPRGGEVPPYGMGAHIPERYGSPMRPPPREPIPDSDMRRMLVSPPRQPWNPVPEYARQALGDGPPYRDYGPSRREPPPFRGNDEPPPPGIEAEMRREIEERGRKRSPAKPSNRSRRSRSPSRSKVRSSISPKKLMTSKQREPSGSGRIFPTSEERGRHPEERMGASWPPRGSPAPAASGPPPTAGREVWIDDHPSVRSRIDDGPDCRLIINKKRSSAYSEENEPLPVRASASNSGRDERRHISPPRVLTDRDRGMHMNDDMRDREMNSRMKYIRNSGNDRARGGGGPPSRRAGPPHQRMHSGPPDRMTRGSGRESKKPVFDRLDTRRGPWPR</sequence>
<feature type="compositionally biased region" description="Basic and acidic residues" evidence="3">
    <location>
        <begin position="736"/>
        <end position="747"/>
    </location>
</feature>
<dbReference type="GO" id="GO:0004721">
    <property type="term" value="F:phosphoprotein phosphatase activity"/>
    <property type="evidence" value="ECO:0007669"/>
    <property type="project" value="UniProtKB-KW"/>
</dbReference>
<protein>
    <submittedName>
        <fullName evidence="5">Putative mrna capping enzyme guanylyltransferase alpha subunit</fullName>
    </submittedName>
</protein>
<dbReference type="SUPFAM" id="SSF52799">
    <property type="entry name" value="(Phosphotyrosine protein) phosphatases II"/>
    <property type="match status" value="1"/>
</dbReference>
<proteinExistence type="evidence at transcript level"/>
<feature type="compositionally biased region" description="Basic and acidic residues" evidence="3">
    <location>
        <begin position="383"/>
        <end position="394"/>
    </location>
</feature>
<feature type="region of interest" description="Disordered" evidence="3">
    <location>
        <begin position="294"/>
        <end position="328"/>
    </location>
</feature>